<evidence type="ECO:0000256" key="1">
    <source>
        <dbReference type="SAM" id="MobiDB-lite"/>
    </source>
</evidence>
<gene>
    <name evidence="3" type="ORF">TSIB3V08_LOCUS8444</name>
</gene>
<dbReference type="EMBL" id="OC004366">
    <property type="protein sequence ID" value="CAD7264393.1"/>
    <property type="molecule type" value="Genomic_DNA"/>
</dbReference>
<feature type="compositionally biased region" description="Acidic residues" evidence="1">
    <location>
        <begin position="385"/>
        <end position="399"/>
    </location>
</feature>
<name>A0A7R9G3M6_TIMSH</name>
<accession>A0A7R9G3M6</accession>
<feature type="compositionally biased region" description="Acidic residues" evidence="1">
    <location>
        <begin position="421"/>
        <end position="444"/>
    </location>
</feature>
<feature type="region of interest" description="Disordered" evidence="1">
    <location>
        <begin position="385"/>
        <end position="444"/>
    </location>
</feature>
<sequence length="444" mass="50457">MDKEVMVAPLRKLIVTAQSPDPGFILSELIREECETRNLANALVVLSSTAEDGEIEKIKSFMHPYCLICRKDFQARVDWDRHKLSAGHLKKVVNVLKERKGSSNDVFTIDDFIFAESEDYEDEFSELEMKVRSREDEEKDILKRQDTAVVSTVSGEETNQPKTEGTELGTEDGAKKDPKVDAEEGKQDANGKEDPKVSREEEKQESNGNEDPKVSREEEKQESNGKEDPKVSREEEKQESNGNEDHKMNGDEAKEDPKENVDITKEDPKKNGDEIKENPPSDEKRLERSKHLFKYDPEQIVGAAMLKPSRGLMCEVCRVFIKGEGHAKSHCSSLTHYNYYLAYMMAQDSREKMMAAKEAEQSALEKAKSLVVVSDDNKVHVNLEIQEEATQEEMDTEEPGQDKEEPGQDKEKPGQDKEEPGDQEEAEQQDIGIDEDEDLRQDEV</sequence>
<protein>
    <recommendedName>
        <fullName evidence="2">C2H2-type domain-containing protein</fullName>
    </recommendedName>
</protein>
<feature type="compositionally biased region" description="Basic and acidic residues" evidence="1">
    <location>
        <begin position="400"/>
        <end position="420"/>
    </location>
</feature>
<feature type="domain" description="C2H2-type" evidence="2">
    <location>
        <begin position="313"/>
        <end position="336"/>
    </location>
</feature>
<feature type="region of interest" description="Disordered" evidence="1">
    <location>
        <begin position="145"/>
        <end position="287"/>
    </location>
</feature>
<evidence type="ECO:0000313" key="3">
    <source>
        <dbReference type="EMBL" id="CAD7264393.1"/>
    </source>
</evidence>
<proteinExistence type="predicted"/>
<dbReference type="AlphaFoldDB" id="A0A7R9G3M6"/>
<organism evidence="3">
    <name type="scientific">Timema shepardi</name>
    <name type="common">Walking stick</name>
    <dbReference type="NCBI Taxonomy" id="629360"/>
    <lineage>
        <taxon>Eukaryota</taxon>
        <taxon>Metazoa</taxon>
        <taxon>Ecdysozoa</taxon>
        <taxon>Arthropoda</taxon>
        <taxon>Hexapoda</taxon>
        <taxon>Insecta</taxon>
        <taxon>Pterygota</taxon>
        <taxon>Neoptera</taxon>
        <taxon>Polyneoptera</taxon>
        <taxon>Phasmatodea</taxon>
        <taxon>Timematodea</taxon>
        <taxon>Timematoidea</taxon>
        <taxon>Timematidae</taxon>
        <taxon>Timema</taxon>
    </lineage>
</organism>
<reference evidence="3" key="1">
    <citation type="submission" date="2020-11" db="EMBL/GenBank/DDBJ databases">
        <authorList>
            <person name="Tran Van P."/>
        </authorList>
    </citation>
    <scope>NUCLEOTIDE SEQUENCE</scope>
</reference>
<feature type="compositionally biased region" description="Polar residues" evidence="1">
    <location>
        <begin position="148"/>
        <end position="163"/>
    </location>
</feature>
<dbReference type="Pfam" id="PF12874">
    <property type="entry name" value="zf-met"/>
    <property type="match status" value="1"/>
</dbReference>
<feature type="compositionally biased region" description="Basic and acidic residues" evidence="1">
    <location>
        <begin position="172"/>
        <end position="287"/>
    </location>
</feature>
<evidence type="ECO:0000259" key="2">
    <source>
        <dbReference type="Pfam" id="PF12874"/>
    </source>
</evidence>
<dbReference type="InterPro" id="IPR013087">
    <property type="entry name" value="Znf_C2H2_type"/>
</dbReference>